<proteinExistence type="predicted"/>
<dbReference type="EMBL" id="LAZR01004836">
    <property type="protein sequence ID" value="KKN05158.1"/>
    <property type="molecule type" value="Genomic_DNA"/>
</dbReference>
<protein>
    <submittedName>
        <fullName evidence="1">Uncharacterized protein</fullName>
    </submittedName>
</protein>
<accession>A0A0F9QIK9</accession>
<dbReference type="AlphaFoldDB" id="A0A0F9QIK9"/>
<gene>
    <name evidence="1" type="ORF">LCGC14_1090150</name>
</gene>
<organism evidence="1">
    <name type="scientific">marine sediment metagenome</name>
    <dbReference type="NCBI Taxonomy" id="412755"/>
    <lineage>
        <taxon>unclassified sequences</taxon>
        <taxon>metagenomes</taxon>
        <taxon>ecological metagenomes</taxon>
    </lineage>
</organism>
<name>A0A0F9QIK9_9ZZZZ</name>
<reference evidence="1" key="1">
    <citation type="journal article" date="2015" name="Nature">
        <title>Complex archaea that bridge the gap between prokaryotes and eukaryotes.</title>
        <authorList>
            <person name="Spang A."/>
            <person name="Saw J.H."/>
            <person name="Jorgensen S.L."/>
            <person name="Zaremba-Niedzwiedzka K."/>
            <person name="Martijn J."/>
            <person name="Lind A.E."/>
            <person name="van Eijk R."/>
            <person name="Schleper C."/>
            <person name="Guy L."/>
            <person name="Ettema T.J."/>
        </authorList>
    </citation>
    <scope>NUCLEOTIDE SEQUENCE</scope>
</reference>
<evidence type="ECO:0000313" key="1">
    <source>
        <dbReference type="EMBL" id="KKN05158.1"/>
    </source>
</evidence>
<comment type="caution">
    <text evidence="1">The sequence shown here is derived from an EMBL/GenBank/DDBJ whole genome shotgun (WGS) entry which is preliminary data.</text>
</comment>
<sequence length="73" mass="7945">MRRLHNNQHVYRVVDVGGRLCDGAIGQSVLDCIVESGLLSAECAEECGVGCVVTWSANAQEQIGRRIKELFAL</sequence>